<reference evidence="3 4" key="1">
    <citation type="submission" date="2019-09" db="EMBL/GenBank/DDBJ databases">
        <title>A chromosome-level genome assembly of the Chinese tupelo Nyssa sinensis.</title>
        <authorList>
            <person name="Yang X."/>
            <person name="Kang M."/>
            <person name="Yang Y."/>
            <person name="Xiong H."/>
            <person name="Wang M."/>
            <person name="Zhang Z."/>
            <person name="Wang Z."/>
            <person name="Wu H."/>
            <person name="Ma T."/>
            <person name="Liu J."/>
            <person name="Xi Z."/>
        </authorList>
    </citation>
    <scope>NUCLEOTIDE SEQUENCE [LARGE SCALE GENOMIC DNA]</scope>
    <source>
        <strain evidence="3">J267</strain>
        <tissue evidence="3">Leaf</tissue>
    </source>
</reference>
<evidence type="ECO:0000313" key="3">
    <source>
        <dbReference type="EMBL" id="KAA8519017.1"/>
    </source>
</evidence>
<keyword evidence="4" id="KW-1185">Reference proteome</keyword>
<feature type="transmembrane region" description="Helical" evidence="1">
    <location>
        <begin position="120"/>
        <end position="138"/>
    </location>
</feature>
<dbReference type="Pfam" id="PF00226">
    <property type="entry name" value="DnaJ"/>
    <property type="match status" value="1"/>
</dbReference>
<dbReference type="InterPro" id="IPR018253">
    <property type="entry name" value="DnaJ_domain_CS"/>
</dbReference>
<dbReference type="SMART" id="SM00271">
    <property type="entry name" value="DnaJ"/>
    <property type="match status" value="1"/>
</dbReference>
<dbReference type="Proteomes" id="UP000325577">
    <property type="component" value="Linkage Group LG7"/>
</dbReference>
<dbReference type="CDD" id="cd06257">
    <property type="entry name" value="DnaJ"/>
    <property type="match status" value="1"/>
</dbReference>
<feature type="domain" description="J" evidence="2">
    <location>
        <begin position="2"/>
        <end position="72"/>
    </location>
</feature>
<dbReference type="FunFam" id="1.10.287.110:FF:000073">
    <property type="entry name" value="DnaJ domain protein"/>
    <property type="match status" value="1"/>
</dbReference>
<evidence type="ECO:0000256" key="1">
    <source>
        <dbReference type="SAM" id="Phobius"/>
    </source>
</evidence>
<dbReference type="PRINTS" id="PR00625">
    <property type="entry name" value="JDOMAIN"/>
</dbReference>
<dbReference type="InterPro" id="IPR036869">
    <property type="entry name" value="J_dom_sf"/>
</dbReference>
<dbReference type="PANTHER" id="PTHR24074">
    <property type="entry name" value="CO-CHAPERONE PROTEIN DJLA"/>
    <property type="match status" value="1"/>
</dbReference>
<dbReference type="SUPFAM" id="SSF46565">
    <property type="entry name" value="Chaperone J-domain"/>
    <property type="match status" value="1"/>
</dbReference>
<accession>A0A5J4ZPF8</accession>
<dbReference type="AlphaFoldDB" id="A0A5J4ZPF8"/>
<keyword evidence="1" id="KW-0472">Membrane</keyword>
<gene>
    <name evidence="3" type="ORF">F0562_016209</name>
</gene>
<dbReference type="PROSITE" id="PS50076">
    <property type="entry name" value="DNAJ_2"/>
    <property type="match status" value="1"/>
</dbReference>
<proteinExistence type="predicted"/>
<dbReference type="PROSITE" id="PS00636">
    <property type="entry name" value="DNAJ_1"/>
    <property type="match status" value="1"/>
</dbReference>
<evidence type="ECO:0000313" key="4">
    <source>
        <dbReference type="Proteomes" id="UP000325577"/>
    </source>
</evidence>
<dbReference type="Gene3D" id="1.10.287.110">
    <property type="entry name" value="DnaJ domain"/>
    <property type="match status" value="1"/>
</dbReference>
<dbReference type="InterPro" id="IPR001623">
    <property type="entry name" value="DnaJ_domain"/>
</dbReference>
<name>A0A5J4ZPF8_9ASTE</name>
<keyword evidence="1" id="KW-1133">Transmembrane helix</keyword>
<dbReference type="OrthoDB" id="442087at2759"/>
<keyword evidence="1" id="KW-0812">Transmembrane</keyword>
<protein>
    <recommendedName>
        <fullName evidence="2">J domain-containing protein</fullName>
    </recommendedName>
</protein>
<organism evidence="3 4">
    <name type="scientific">Nyssa sinensis</name>
    <dbReference type="NCBI Taxonomy" id="561372"/>
    <lineage>
        <taxon>Eukaryota</taxon>
        <taxon>Viridiplantae</taxon>
        <taxon>Streptophyta</taxon>
        <taxon>Embryophyta</taxon>
        <taxon>Tracheophyta</taxon>
        <taxon>Spermatophyta</taxon>
        <taxon>Magnoliopsida</taxon>
        <taxon>eudicotyledons</taxon>
        <taxon>Gunneridae</taxon>
        <taxon>Pentapetalae</taxon>
        <taxon>asterids</taxon>
        <taxon>Cornales</taxon>
        <taxon>Nyssaceae</taxon>
        <taxon>Nyssa</taxon>
    </lineage>
</organism>
<evidence type="ECO:0000259" key="2">
    <source>
        <dbReference type="PROSITE" id="PS50076"/>
    </source>
</evidence>
<dbReference type="EMBL" id="CM018050">
    <property type="protein sequence ID" value="KAA8519017.1"/>
    <property type="molecule type" value="Genomic_DNA"/>
</dbReference>
<dbReference type="InterPro" id="IPR050817">
    <property type="entry name" value="DjlA_DnaK_co-chaperone"/>
</dbReference>
<sequence length="172" mass="19558">MDHYKLLGLSRNASKEEIKEAFRKLAMQFHPDKHAHSPKSVRDGTTLRFKQVSEAYEVLIDDRKRADYNLRYNNNGGRSASASGGYGYSSRPNYNYRRTANGDAFVSKFEIAVRYLNSRAFLLNLALAGTLLGGTVIIDMSKEELWKMHNSGKSFEDAMESIEKAKPLKDKR</sequence>